<dbReference type="InterPro" id="IPR023214">
    <property type="entry name" value="HAD_sf"/>
</dbReference>
<feature type="compositionally biased region" description="Basic residues" evidence="1">
    <location>
        <begin position="313"/>
        <end position="323"/>
    </location>
</feature>
<feature type="region of interest" description="Disordered" evidence="1">
    <location>
        <begin position="735"/>
        <end position="754"/>
    </location>
</feature>
<keyword evidence="4" id="KW-1185">Reference proteome</keyword>
<feature type="compositionally biased region" description="Polar residues" evidence="1">
    <location>
        <begin position="340"/>
        <end position="350"/>
    </location>
</feature>
<dbReference type="Gene3D" id="3.40.50.1000">
    <property type="entry name" value="HAD superfamily/HAD-like"/>
    <property type="match status" value="1"/>
</dbReference>
<feature type="compositionally biased region" description="Polar residues" evidence="1">
    <location>
        <begin position="7"/>
        <end position="21"/>
    </location>
</feature>
<reference evidence="3" key="1">
    <citation type="journal article" date="2020" name="Fungal Divers.">
        <title>Resolving the Mortierellaceae phylogeny through synthesis of multi-gene phylogenetics and phylogenomics.</title>
        <authorList>
            <person name="Vandepol N."/>
            <person name="Liber J."/>
            <person name="Desiro A."/>
            <person name="Na H."/>
            <person name="Kennedy M."/>
            <person name="Barry K."/>
            <person name="Grigoriev I.V."/>
            <person name="Miller A.N."/>
            <person name="O'Donnell K."/>
            <person name="Stajich J.E."/>
            <person name="Bonito G."/>
        </authorList>
    </citation>
    <scope>NUCLEOTIDE SEQUENCE</scope>
    <source>
        <strain evidence="3">KOD948</strain>
    </source>
</reference>
<feature type="region of interest" description="Disordered" evidence="1">
    <location>
        <begin position="1"/>
        <end position="27"/>
    </location>
</feature>
<sequence length="754" mass="84775">MDRQEETIQQPQSNAAETDSTMEGVEEEGETLYYDKSTRTFNPTRPIRCINPEYMSIAAREPETTDEPQNQLLILDLNGALLYRGIKHITARPHVTSFLKFVFEHFRVMVWSSARPHRVDTMVQTVFGEMARELDRVWNRSHFRLPEVDYDRKVLTLKDLEFVWETFEEERQHAALVGHQDMGYYGIQYDQWNTILIDDSLGKSQLQPFNHIHIQEFDADIASRGDDVELLKMEMYLRQVVHQRNISAFIRQSPFNSEEHEAAAREAAAQIMKKKKNKRKKNTEEQEVQGFDPRAPTPQEASLSDSYPGKMGKGARKRLKRQLMRTESSVQSLALESALTTAVSQETGQAPASESSPSPPPHLSLQSPTPSPCPLPLSSAPLTRQAQFQAAMDTILQQQPGLSRRKTIKLATKLVKQSAIHTHLPREEPSTSTSSGQESLALSSSLSRTLEPTPFTQEPTPFASELQQHLDFTAPAGSQVASQTSISAPSSPSTPERSNKLQRKYARRLAMKDARQKHPELRDNNVLALATELTPTLTPPALTSPMPSTSSPLQLPASPSRPDASQPQSSSIQQSSLPPPELGVYNRPSRSALVPEHASDSIPSPSPSSSKKKKKKRKKKDIFSTKQPCEFERQMPGNGRSQSVQIGFQEPPVMTIARRPERTEQQKAMAATAAAAAADARRRNQGSQEVQKEQDWAVIGEENGSIHEFEPVETIDLAAEPQSFAEALGQLRLERRMRQRQRPQCRQRPQFRRL</sequence>
<feature type="region of interest" description="Disordered" evidence="1">
    <location>
        <begin position="536"/>
        <end position="705"/>
    </location>
</feature>
<accession>A0A9P6QHQ4</accession>
<dbReference type="PANTHER" id="PTHR12210">
    <property type="entry name" value="DULLARD PROTEIN PHOSPHATASE"/>
    <property type="match status" value="1"/>
</dbReference>
<feature type="compositionally biased region" description="Low complexity" evidence="1">
    <location>
        <begin position="432"/>
        <end position="460"/>
    </location>
</feature>
<dbReference type="Pfam" id="PF03031">
    <property type="entry name" value="NIF"/>
    <property type="match status" value="1"/>
</dbReference>
<feature type="compositionally biased region" description="Basic residues" evidence="1">
    <location>
        <begin position="272"/>
        <end position="281"/>
    </location>
</feature>
<feature type="domain" description="FCP1 homology" evidence="2">
    <location>
        <begin position="66"/>
        <end position="240"/>
    </location>
</feature>
<dbReference type="Proteomes" id="UP000726737">
    <property type="component" value="Unassembled WGS sequence"/>
</dbReference>
<evidence type="ECO:0000259" key="2">
    <source>
        <dbReference type="PROSITE" id="PS50969"/>
    </source>
</evidence>
<comment type="caution">
    <text evidence="3">The sequence shown here is derived from an EMBL/GenBank/DDBJ whole genome shotgun (WGS) entry which is preliminary data.</text>
</comment>
<feature type="compositionally biased region" description="Basic residues" evidence="1">
    <location>
        <begin position="610"/>
        <end position="620"/>
    </location>
</feature>
<protein>
    <recommendedName>
        <fullName evidence="2">FCP1 homology domain-containing protein</fullName>
    </recommendedName>
</protein>
<dbReference type="InterPro" id="IPR004274">
    <property type="entry name" value="FCP1_dom"/>
</dbReference>
<proteinExistence type="predicted"/>
<dbReference type="InterPro" id="IPR036412">
    <property type="entry name" value="HAD-like_sf"/>
</dbReference>
<dbReference type="InterPro" id="IPR050365">
    <property type="entry name" value="TIM50"/>
</dbReference>
<dbReference type="PROSITE" id="PS50969">
    <property type="entry name" value="FCP1"/>
    <property type="match status" value="1"/>
</dbReference>
<feature type="region of interest" description="Disordered" evidence="1">
    <location>
        <begin position="260"/>
        <end position="328"/>
    </location>
</feature>
<gene>
    <name evidence="3" type="ORF">BG011_002258</name>
</gene>
<evidence type="ECO:0000256" key="1">
    <source>
        <dbReference type="SAM" id="MobiDB-lite"/>
    </source>
</evidence>
<feature type="compositionally biased region" description="Low complexity" evidence="1">
    <location>
        <begin position="565"/>
        <end position="576"/>
    </location>
</feature>
<dbReference type="AlphaFoldDB" id="A0A9P6QHQ4"/>
<dbReference type="SMART" id="SM00577">
    <property type="entry name" value="CPDc"/>
    <property type="match status" value="1"/>
</dbReference>
<feature type="compositionally biased region" description="Low complexity" evidence="1">
    <location>
        <begin position="536"/>
        <end position="556"/>
    </location>
</feature>
<organism evidence="3 4">
    <name type="scientific">Mortierella polycephala</name>
    <dbReference type="NCBI Taxonomy" id="41804"/>
    <lineage>
        <taxon>Eukaryota</taxon>
        <taxon>Fungi</taxon>
        <taxon>Fungi incertae sedis</taxon>
        <taxon>Mucoromycota</taxon>
        <taxon>Mortierellomycotina</taxon>
        <taxon>Mortierellomycetes</taxon>
        <taxon>Mortierellales</taxon>
        <taxon>Mortierellaceae</taxon>
        <taxon>Mortierella</taxon>
    </lineage>
</organism>
<feature type="region of interest" description="Disordered" evidence="1">
    <location>
        <begin position="417"/>
        <end position="460"/>
    </location>
</feature>
<dbReference type="SUPFAM" id="SSF56784">
    <property type="entry name" value="HAD-like"/>
    <property type="match status" value="1"/>
</dbReference>
<dbReference type="OrthoDB" id="1711508at2759"/>
<evidence type="ECO:0000313" key="3">
    <source>
        <dbReference type="EMBL" id="KAG0266468.1"/>
    </source>
</evidence>
<evidence type="ECO:0000313" key="4">
    <source>
        <dbReference type="Proteomes" id="UP000726737"/>
    </source>
</evidence>
<feature type="compositionally biased region" description="Low complexity" evidence="1">
    <location>
        <begin position="481"/>
        <end position="495"/>
    </location>
</feature>
<dbReference type="EMBL" id="JAAAJA010000017">
    <property type="protein sequence ID" value="KAG0266468.1"/>
    <property type="molecule type" value="Genomic_DNA"/>
</dbReference>
<name>A0A9P6QHQ4_9FUNG</name>
<feature type="compositionally biased region" description="Low complexity" evidence="1">
    <location>
        <begin position="668"/>
        <end position="678"/>
    </location>
</feature>
<feature type="region of interest" description="Disordered" evidence="1">
    <location>
        <begin position="340"/>
        <end position="379"/>
    </location>
</feature>
<feature type="region of interest" description="Disordered" evidence="1">
    <location>
        <begin position="476"/>
        <end position="503"/>
    </location>
</feature>